<dbReference type="EC" id="3.2.1.41" evidence="3"/>
<dbReference type="CDD" id="cd11341">
    <property type="entry name" value="AmyAc_Pullulanase_LD-like"/>
    <property type="match status" value="1"/>
</dbReference>
<dbReference type="InterPro" id="IPR006047">
    <property type="entry name" value="GH13_cat_dom"/>
</dbReference>
<dbReference type="Gene3D" id="2.60.40.2320">
    <property type="match status" value="1"/>
</dbReference>
<dbReference type="CDD" id="cd02860">
    <property type="entry name" value="E_set_Pullulanase"/>
    <property type="match status" value="1"/>
</dbReference>
<evidence type="ECO:0000313" key="3">
    <source>
        <dbReference type="EMBL" id="RID83085.1"/>
    </source>
</evidence>
<dbReference type="Proteomes" id="UP000265816">
    <property type="component" value="Unassembled WGS sequence"/>
</dbReference>
<feature type="domain" description="Glycosyl hydrolase family 13 catalytic" evidence="2">
    <location>
        <begin position="241"/>
        <end position="616"/>
    </location>
</feature>
<accession>A0A398AZT3</accession>
<dbReference type="Gene3D" id="2.60.40.1180">
    <property type="entry name" value="Golgi alpha-mannosidase II"/>
    <property type="match status" value="1"/>
</dbReference>
<dbReference type="SMART" id="SM00642">
    <property type="entry name" value="Aamy"/>
    <property type="match status" value="1"/>
</dbReference>
<dbReference type="Gene3D" id="3.20.20.80">
    <property type="entry name" value="Glycosidases"/>
    <property type="match status" value="1"/>
</dbReference>
<dbReference type="InterPro" id="IPR049117">
    <property type="entry name" value="pulA_all-beta"/>
</dbReference>
<proteinExistence type="inferred from homology"/>
<dbReference type="InterPro" id="IPR004193">
    <property type="entry name" value="Glyco_hydro_13_N"/>
</dbReference>
<evidence type="ECO:0000256" key="1">
    <source>
        <dbReference type="ARBA" id="ARBA00008061"/>
    </source>
</evidence>
<dbReference type="GO" id="GO:0005975">
    <property type="term" value="P:carbohydrate metabolic process"/>
    <property type="evidence" value="ECO:0007669"/>
    <property type="project" value="InterPro"/>
</dbReference>
<dbReference type="SUPFAM" id="SSF81296">
    <property type="entry name" value="E set domains"/>
    <property type="match status" value="1"/>
</dbReference>
<sequence length="715" mass="81320">MTAIDRKFHAYLDELQTITVLLPYTYHNGLSSRLILTDGSESIDLDIRQIVELPDFQKYICHTPVPPQIGHSHWIDDEHGNRTDLQIGAVIRSTHFDKAFFYDGELGINYSKEKTVFKVWAPTATQLKIKLLPHESGTSELRSMKREAKGVWSLTVEGNLELFRYSYLACINLVWNEAVDPFAMASTVNGEYGVVVDMPKTSIQASRFPFNSNPCDAVIYEVHIRDLSIHESSGASKKGTYRGATETRTVSGSGVETGLSYIKNLGVTHLEFLPFNDFGGVNELKPMEQYNWGYNPIHFNVPEGSFSTDPQDPYCRITELKHLIESVHSLGMRVIMDVVYNHVYIREESSFERLVPGYFFRHDQHGMPSNGTGVGNDFASERLMARKFILDSVTFWMEEYNVDGFRFDLMGILDIETMQAVRAAVDKIDPSAIVIGEGWDLNTPILMEQKANIRNQQKLPRIGQFNDWFRDTIKGSTFNLYDRGYVLGNDRCTESAKQTLVGSIGIGRRKNGLFSEPGQSVNYVESHDNHTLWDKLASLDPDEDEVIRKKRHRLATSIVLLSQGIPFLHAGQEFFRTKKGIGNSYRSPNSINQLDWELRDENMDNIEFLKGIISIRMSHQAFRLPDAGSVRKYTQFMTLPPPLIGYWLHEVGEFGNWDELAVFFNPSLERHTVEFPLQGKWNILADWNAASCDPIRQSDGRLSELEPCSLLIAAK</sequence>
<dbReference type="InterPro" id="IPR011840">
    <property type="entry name" value="PulA_typeI"/>
</dbReference>
<dbReference type="AlphaFoldDB" id="A0A398AZT3"/>
<dbReference type="Pfam" id="PF02922">
    <property type="entry name" value="CBM_48"/>
    <property type="match status" value="1"/>
</dbReference>
<dbReference type="InterPro" id="IPR017853">
    <property type="entry name" value="GH"/>
</dbReference>
<comment type="similarity">
    <text evidence="1">Belongs to the glycosyl hydrolase 13 family.</text>
</comment>
<keyword evidence="3" id="KW-0378">Hydrolase</keyword>
<comment type="caution">
    <text evidence="3">The sequence shown here is derived from an EMBL/GenBank/DDBJ whole genome shotgun (WGS) entry which is preliminary data.</text>
</comment>
<dbReference type="SMR" id="A0A398AZT3"/>
<gene>
    <name evidence="3" type="primary">pulA</name>
    <name evidence="3" type="ORF">D1970_16320</name>
</gene>
<dbReference type="Gene3D" id="2.60.40.10">
    <property type="entry name" value="Immunoglobulins"/>
    <property type="match status" value="1"/>
</dbReference>
<organism evidence="3 4">
    <name type="scientific">Mesobacillus zeae</name>
    <dbReference type="NCBI Taxonomy" id="1917180"/>
    <lineage>
        <taxon>Bacteria</taxon>
        <taxon>Bacillati</taxon>
        <taxon>Bacillota</taxon>
        <taxon>Bacilli</taxon>
        <taxon>Bacillales</taxon>
        <taxon>Bacillaceae</taxon>
        <taxon>Mesobacillus</taxon>
    </lineage>
</organism>
<dbReference type="OrthoDB" id="9761875at2"/>
<dbReference type="InterPro" id="IPR040697">
    <property type="entry name" value="PulA_N1"/>
</dbReference>
<dbReference type="InterPro" id="IPR013783">
    <property type="entry name" value="Ig-like_fold"/>
</dbReference>
<keyword evidence="3" id="KW-0326">Glycosidase</keyword>
<dbReference type="Pfam" id="PF21653">
    <property type="entry name" value="pulA_all-beta"/>
    <property type="match status" value="1"/>
</dbReference>
<dbReference type="InterPro" id="IPR014756">
    <property type="entry name" value="Ig_E-set"/>
</dbReference>
<protein>
    <submittedName>
        <fullName evidence="3">Type I pullulanase</fullName>
        <ecNumber evidence="3">3.2.1.41</ecNumber>
    </submittedName>
</protein>
<dbReference type="NCBIfam" id="TIGR02104">
    <property type="entry name" value="pulA_typeI"/>
    <property type="match status" value="1"/>
</dbReference>
<dbReference type="Pfam" id="PF17999">
    <property type="entry name" value="PulA_N1"/>
    <property type="match status" value="1"/>
</dbReference>
<dbReference type="PANTHER" id="PTHR43002">
    <property type="entry name" value="GLYCOGEN DEBRANCHING ENZYME"/>
    <property type="match status" value="1"/>
</dbReference>
<dbReference type="GO" id="GO:0051060">
    <property type="term" value="F:pullulanase activity"/>
    <property type="evidence" value="ECO:0007669"/>
    <property type="project" value="UniProtKB-EC"/>
</dbReference>
<dbReference type="RefSeq" id="WP_119113931.1">
    <property type="nucleotide sequence ID" value="NZ_CBCSEO010000003.1"/>
</dbReference>
<dbReference type="SUPFAM" id="SSF51445">
    <property type="entry name" value="(Trans)glycosidases"/>
    <property type="match status" value="1"/>
</dbReference>
<evidence type="ECO:0000259" key="2">
    <source>
        <dbReference type="SMART" id="SM00642"/>
    </source>
</evidence>
<keyword evidence="4" id="KW-1185">Reference proteome</keyword>
<reference evidence="3 4" key="1">
    <citation type="submission" date="2018-08" db="EMBL/GenBank/DDBJ databases">
        <title>Bacillus jemisoniae sp. nov., Bacillus chryseoplanitiae sp. nov., Bacillus resnikiae sp. nov., and Bacillus frankliniae sp. nov., isolated from Viking spacecraft and associated surfaces.</title>
        <authorList>
            <person name="Seuylemezian A."/>
            <person name="Vaishampayan P."/>
        </authorList>
    </citation>
    <scope>NUCLEOTIDE SEQUENCE [LARGE SCALE GENOMIC DNA]</scope>
    <source>
        <strain evidence="3 4">JJ-247</strain>
    </source>
</reference>
<dbReference type="EMBL" id="QWVT01000029">
    <property type="protein sequence ID" value="RID83085.1"/>
    <property type="molecule type" value="Genomic_DNA"/>
</dbReference>
<evidence type="ECO:0000313" key="4">
    <source>
        <dbReference type="Proteomes" id="UP000265816"/>
    </source>
</evidence>
<name>A0A398AZT3_9BACI</name>
<dbReference type="InterPro" id="IPR013780">
    <property type="entry name" value="Glyco_hydro_b"/>
</dbReference>